<name>A0AAD8H5F7_9APIA</name>
<accession>A0AAD8H5F7</accession>
<organism evidence="1 2">
    <name type="scientific">Heracleum sosnowskyi</name>
    <dbReference type="NCBI Taxonomy" id="360622"/>
    <lineage>
        <taxon>Eukaryota</taxon>
        <taxon>Viridiplantae</taxon>
        <taxon>Streptophyta</taxon>
        <taxon>Embryophyta</taxon>
        <taxon>Tracheophyta</taxon>
        <taxon>Spermatophyta</taxon>
        <taxon>Magnoliopsida</taxon>
        <taxon>eudicotyledons</taxon>
        <taxon>Gunneridae</taxon>
        <taxon>Pentapetalae</taxon>
        <taxon>asterids</taxon>
        <taxon>campanulids</taxon>
        <taxon>Apiales</taxon>
        <taxon>Apiaceae</taxon>
        <taxon>Apioideae</taxon>
        <taxon>apioid superclade</taxon>
        <taxon>Tordylieae</taxon>
        <taxon>Tordyliinae</taxon>
        <taxon>Heracleum</taxon>
    </lineage>
</organism>
<evidence type="ECO:0000313" key="2">
    <source>
        <dbReference type="Proteomes" id="UP001237642"/>
    </source>
</evidence>
<sequence>MSLLDYCKILERFKAISDFHVTKLSSWSSTLMDNWPTARETSLFFYFLFAATNVHEALDQSDNTFKPGWKYIFRMNQIKLESDIRKVSRDLTLEPRRKDYLIQNIMTSRWIAAQQKLPQARTGEASEGVTRDQYTADRYFIDGFAMSVLYAKTNLTIKIRRVLLMEWKVQDKVDADVNKIKENWNLTWIHRLFGVRHLCKDFLFLCITCKLLFHVLVLF</sequence>
<dbReference type="AlphaFoldDB" id="A0AAD8H5F7"/>
<gene>
    <name evidence="1" type="ORF">POM88_044917</name>
</gene>
<comment type="caution">
    <text evidence="1">The sequence shown here is derived from an EMBL/GenBank/DDBJ whole genome shotgun (WGS) entry which is preliminary data.</text>
</comment>
<proteinExistence type="predicted"/>
<reference evidence="1" key="2">
    <citation type="submission" date="2023-05" db="EMBL/GenBank/DDBJ databases">
        <authorList>
            <person name="Schelkunov M.I."/>
        </authorList>
    </citation>
    <scope>NUCLEOTIDE SEQUENCE</scope>
    <source>
        <strain evidence="1">Hsosn_3</strain>
        <tissue evidence="1">Leaf</tissue>
    </source>
</reference>
<dbReference type="Proteomes" id="UP001237642">
    <property type="component" value="Unassembled WGS sequence"/>
</dbReference>
<evidence type="ECO:0000313" key="1">
    <source>
        <dbReference type="EMBL" id="KAK1360443.1"/>
    </source>
</evidence>
<keyword evidence="2" id="KW-1185">Reference proteome</keyword>
<protein>
    <submittedName>
        <fullName evidence="1">Uncharacterized protein</fullName>
    </submittedName>
</protein>
<dbReference type="EMBL" id="JAUIZM010000010">
    <property type="protein sequence ID" value="KAK1360443.1"/>
    <property type="molecule type" value="Genomic_DNA"/>
</dbReference>
<reference evidence="1" key="1">
    <citation type="submission" date="2023-02" db="EMBL/GenBank/DDBJ databases">
        <title>Genome of toxic invasive species Heracleum sosnowskyi carries increased number of genes despite the absence of recent whole-genome duplications.</title>
        <authorList>
            <person name="Schelkunov M."/>
            <person name="Shtratnikova V."/>
            <person name="Makarenko M."/>
            <person name="Klepikova A."/>
            <person name="Omelchenko D."/>
            <person name="Novikova G."/>
            <person name="Obukhova E."/>
            <person name="Bogdanov V."/>
            <person name="Penin A."/>
            <person name="Logacheva M."/>
        </authorList>
    </citation>
    <scope>NUCLEOTIDE SEQUENCE</scope>
    <source>
        <strain evidence="1">Hsosn_3</strain>
        <tissue evidence="1">Leaf</tissue>
    </source>
</reference>